<keyword evidence="6" id="KW-1185">Reference proteome</keyword>
<dbReference type="SUPFAM" id="SSF100950">
    <property type="entry name" value="NagB/RpiA/CoA transferase-like"/>
    <property type="match status" value="1"/>
</dbReference>
<dbReference type="Gene3D" id="3.40.50.1360">
    <property type="match status" value="1"/>
</dbReference>
<keyword evidence="1" id="KW-0805">Transcription regulation</keyword>
<evidence type="ECO:0000259" key="4">
    <source>
        <dbReference type="PROSITE" id="PS51000"/>
    </source>
</evidence>
<dbReference type="InterPro" id="IPR001034">
    <property type="entry name" value="DeoR_HTH"/>
</dbReference>
<evidence type="ECO:0000256" key="3">
    <source>
        <dbReference type="ARBA" id="ARBA00023163"/>
    </source>
</evidence>
<dbReference type="EMBL" id="CP039690">
    <property type="protein sequence ID" value="QCI69060.1"/>
    <property type="molecule type" value="Genomic_DNA"/>
</dbReference>
<evidence type="ECO:0000256" key="2">
    <source>
        <dbReference type="ARBA" id="ARBA00023125"/>
    </source>
</evidence>
<dbReference type="InterPro" id="IPR018356">
    <property type="entry name" value="Tscrpt_reg_HTH_DeoR_CS"/>
</dbReference>
<name>A0A4D7BDR6_9HYPH</name>
<dbReference type="InterPro" id="IPR036388">
    <property type="entry name" value="WH-like_DNA-bd_sf"/>
</dbReference>
<proteinExistence type="predicted"/>
<evidence type="ECO:0000313" key="6">
    <source>
        <dbReference type="Proteomes" id="UP000298781"/>
    </source>
</evidence>
<dbReference type="InterPro" id="IPR014036">
    <property type="entry name" value="DeoR-like_C"/>
</dbReference>
<keyword evidence="3" id="KW-0804">Transcription</keyword>
<dbReference type="InterPro" id="IPR050313">
    <property type="entry name" value="Carb_Metab_HTH_regulators"/>
</dbReference>
<feature type="domain" description="HTH deoR-type" evidence="4">
    <location>
        <begin position="3"/>
        <end position="58"/>
    </location>
</feature>
<dbReference type="SMART" id="SM01134">
    <property type="entry name" value="DeoRC"/>
    <property type="match status" value="1"/>
</dbReference>
<dbReference type="Proteomes" id="UP000298781">
    <property type="component" value="Chromosome"/>
</dbReference>
<dbReference type="GO" id="GO:0003700">
    <property type="term" value="F:DNA-binding transcription factor activity"/>
    <property type="evidence" value="ECO:0007669"/>
    <property type="project" value="InterPro"/>
</dbReference>
<dbReference type="PROSITE" id="PS00894">
    <property type="entry name" value="HTH_DEOR_1"/>
    <property type="match status" value="1"/>
</dbReference>
<sequence>MKPRIRQELIVDYVRQHEKVTVDALAAAFEASRETIRRDLTDLAHRGLIKKFHGGAALPEIMVFDGRGENPFLVRMQENLREKRAIARRAAALFQPGDTILIDTGTTTVVFADELCRLSGLTVITNSVHVAQAMTRASDQNTAFLIGGKYRDESGENLGAMTVEEIGRFHAKYAVLTVGAIEEAGFMDYDMEEAEIARTMIAQSRHITVLADSSKLTRTGLFQVCPLGKVDRLVTDRMPTGNVADALARAGVEIIIAPPTSG</sequence>
<keyword evidence="2" id="KW-0238">DNA-binding</keyword>
<dbReference type="PROSITE" id="PS51000">
    <property type="entry name" value="HTH_DEOR_2"/>
    <property type="match status" value="1"/>
</dbReference>
<dbReference type="PANTHER" id="PTHR30363:SF44">
    <property type="entry name" value="AGA OPERON TRANSCRIPTIONAL REPRESSOR-RELATED"/>
    <property type="match status" value="1"/>
</dbReference>
<dbReference type="SUPFAM" id="SSF46785">
    <property type="entry name" value="Winged helix' DNA-binding domain"/>
    <property type="match status" value="1"/>
</dbReference>
<dbReference type="AlphaFoldDB" id="A0A4D7BDR6"/>
<dbReference type="OrthoDB" id="9814815at2"/>
<dbReference type="PRINTS" id="PR00037">
    <property type="entry name" value="HTHLACR"/>
</dbReference>
<dbReference type="Pfam" id="PF00455">
    <property type="entry name" value="DeoRC"/>
    <property type="match status" value="1"/>
</dbReference>
<reference evidence="5 6" key="1">
    <citation type="submission" date="2019-04" db="EMBL/GenBank/DDBJ databases">
        <title>Phreatobacter aquaticus sp. nov.</title>
        <authorList>
            <person name="Choi A."/>
        </authorList>
    </citation>
    <scope>NUCLEOTIDE SEQUENCE [LARGE SCALE GENOMIC DNA]</scope>
    <source>
        <strain evidence="5 6">KCTC 52518</strain>
    </source>
</reference>
<protein>
    <submittedName>
        <fullName evidence="5">DeoR/GlpR transcriptional regulator</fullName>
    </submittedName>
</protein>
<dbReference type="KEGG" id="pstg:E8M01_05980"/>
<accession>A0A4D7BDR6</accession>
<dbReference type="Pfam" id="PF08220">
    <property type="entry name" value="HTH_DeoR"/>
    <property type="match status" value="1"/>
</dbReference>
<organism evidence="5 6">
    <name type="scientific">Phreatobacter stygius</name>
    <dbReference type="NCBI Taxonomy" id="1940610"/>
    <lineage>
        <taxon>Bacteria</taxon>
        <taxon>Pseudomonadati</taxon>
        <taxon>Pseudomonadota</taxon>
        <taxon>Alphaproteobacteria</taxon>
        <taxon>Hyphomicrobiales</taxon>
        <taxon>Phreatobacteraceae</taxon>
        <taxon>Phreatobacter</taxon>
    </lineage>
</organism>
<evidence type="ECO:0000256" key="1">
    <source>
        <dbReference type="ARBA" id="ARBA00023015"/>
    </source>
</evidence>
<dbReference type="InterPro" id="IPR036390">
    <property type="entry name" value="WH_DNA-bd_sf"/>
</dbReference>
<dbReference type="PANTHER" id="PTHR30363">
    <property type="entry name" value="HTH-TYPE TRANSCRIPTIONAL REGULATOR SRLR-RELATED"/>
    <property type="match status" value="1"/>
</dbReference>
<gene>
    <name evidence="5" type="ORF">E8M01_05980</name>
</gene>
<dbReference type="SMART" id="SM00420">
    <property type="entry name" value="HTH_DEOR"/>
    <property type="match status" value="1"/>
</dbReference>
<dbReference type="InterPro" id="IPR037171">
    <property type="entry name" value="NagB/RpiA_transferase-like"/>
</dbReference>
<dbReference type="Gene3D" id="1.10.10.10">
    <property type="entry name" value="Winged helix-like DNA-binding domain superfamily/Winged helix DNA-binding domain"/>
    <property type="match status" value="1"/>
</dbReference>
<evidence type="ECO:0000313" key="5">
    <source>
        <dbReference type="EMBL" id="QCI69060.1"/>
    </source>
</evidence>
<dbReference type="GO" id="GO:0003677">
    <property type="term" value="F:DNA binding"/>
    <property type="evidence" value="ECO:0007669"/>
    <property type="project" value="UniProtKB-KW"/>
</dbReference>